<proteinExistence type="predicted"/>
<keyword evidence="2" id="KW-1185">Reference proteome</keyword>
<reference evidence="1" key="1">
    <citation type="submission" date="2023-05" db="EMBL/GenBank/DDBJ databases">
        <authorList>
            <person name="Huff M."/>
        </authorList>
    </citation>
    <scope>NUCLEOTIDE SEQUENCE</scope>
</reference>
<evidence type="ECO:0000313" key="2">
    <source>
        <dbReference type="Proteomes" id="UP000834106"/>
    </source>
</evidence>
<dbReference type="AlphaFoldDB" id="A0AAD1ZAY9"/>
<protein>
    <submittedName>
        <fullName evidence="1">Uncharacterized protein</fullName>
    </submittedName>
</protein>
<organism evidence="1 2">
    <name type="scientific">Fraxinus pennsylvanica</name>
    <dbReference type="NCBI Taxonomy" id="56036"/>
    <lineage>
        <taxon>Eukaryota</taxon>
        <taxon>Viridiplantae</taxon>
        <taxon>Streptophyta</taxon>
        <taxon>Embryophyta</taxon>
        <taxon>Tracheophyta</taxon>
        <taxon>Spermatophyta</taxon>
        <taxon>Magnoliopsida</taxon>
        <taxon>eudicotyledons</taxon>
        <taxon>Gunneridae</taxon>
        <taxon>Pentapetalae</taxon>
        <taxon>asterids</taxon>
        <taxon>lamiids</taxon>
        <taxon>Lamiales</taxon>
        <taxon>Oleaceae</taxon>
        <taxon>Oleeae</taxon>
        <taxon>Fraxinus</taxon>
    </lineage>
</organism>
<dbReference type="EMBL" id="OU503042">
    <property type="protein sequence ID" value="CAI9764601.1"/>
    <property type="molecule type" value="Genomic_DNA"/>
</dbReference>
<dbReference type="PANTHER" id="PTHR33918">
    <property type="entry name" value="OS01G0704200 PROTEIN"/>
    <property type="match status" value="1"/>
</dbReference>
<name>A0AAD1ZAY9_9LAMI</name>
<evidence type="ECO:0000313" key="1">
    <source>
        <dbReference type="EMBL" id="CAI9764601.1"/>
    </source>
</evidence>
<accession>A0AAD1ZAY9</accession>
<gene>
    <name evidence="1" type="ORF">FPE_LOCUS12031</name>
</gene>
<sequence>MYYSFDNALGFSKGFYSASVTFHFIHSSIRSSSSASHSTYTEMVTWHCQSSVWLVTPVVYEASRLLQLTRGLKLGVELGTPLWTVLTIKGLGMWMGACSWNAAHEGRLVHWFY</sequence>
<dbReference type="Proteomes" id="UP000834106">
    <property type="component" value="Chromosome 7"/>
</dbReference>
<dbReference type="PANTHER" id="PTHR33918:SF3">
    <property type="entry name" value="CYTOCHROME P450 FAMILY PROTEIN"/>
    <property type="match status" value="1"/>
</dbReference>